<dbReference type="OrthoDB" id="403896at2"/>
<dbReference type="HOGENOM" id="CLU_017028_0_4_9"/>
<evidence type="ECO:0000256" key="2">
    <source>
        <dbReference type="ARBA" id="ARBA00005695"/>
    </source>
</evidence>
<dbReference type="Gene3D" id="3.90.76.10">
    <property type="entry name" value="Dipeptide-binding Protein, Domain 1"/>
    <property type="match status" value="1"/>
</dbReference>
<keyword evidence="3" id="KW-0813">Transport</keyword>
<evidence type="ECO:0000256" key="3">
    <source>
        <dbReference type="ARBA" id="ARBA00022448"/>
    </source>
</evidence>
<evidence type="ECO:0000256" key="5">
    <source>
        <dbReference type="ARBA" id="ARBA00022856"/>
    </source>
</evidence>
<comment type="similarity">
    <text evidence="2">Belongs to the bacterial solute-binding protein 5 family.</text>
</comment>
<dbReference type="AlphaFoldDB" id="A0A0F4KRE7"/>
<dbReference type="Gene3D" id="3.10.105.10">
    <property type="entry name" value="Dipeptide-binding Protein, Domain 3"/>
    <property type="match status" value="1"/>
</dbReference>
<dbReference type="PROSITE" id="PS51257">
    <property type="entry name" value="PROKAR_LIPOPROTEIN"/>
    <property type="match status" value="1"/>
</dbReference>
<dbReference type="GO" id="GO:0043190">
    <property type="term" value="C:ATP-binding cassette (ABC) transporter complex"/>
    <property type="evidence" value="ECO:0007669"/>
    <property type="project" value="InterPro"/>
</dbReference>
<protein>
    <submittedName>
        <fullName evidence="8">Bacterial extracellular solute-binding protein, family 5</fullName>
    </submittedName>
</protein>
<keyword evidence="9" id="KW-1185">Reference proteome</keyword>
<feature type="domain" description="Solute-binding protein family 5" evidence="7">
    <location>
        <begin position="73"/>
        <end position="456"/>
    </location>
</feature>
<dbReference type="GO" id="GO:0030288">
    <property type="term" value="C:outer membrane-bounded periplasmic space"/>
    <property type="evidence" value="ECO:0007669"/>
    <property type="project" value="UniProtKB-ARBA"/>
</dbReference>
<dbReference type="Gene3D" id="3.40.190.10">
    <property type="entry name" value="Periplasmic binding protein-like II"/>
    <property type="match status" value="1"/>
</dbReference>
<name>A0A0F4KRE7_9LACO</name>
<dbReference type="EMBL" id="JXBZ01000007">
    <property type="protein sequence ID" value="KJY48960.1"/>
    <property type="molecule type" value="Genomic_DNA"/>
</dbReference>
<organism evidence="8 9">
    <name type="scientific">Bombilactobacillus mellis</name>
    <dbReference type="NCBI Taxonomy" id="1218508"/>
    <lineage>
        <taxon>Bacteria</taxon>
        <taxon>Bacillati</taxon>
        <taxon>Bacillota</taxon>
        <taxon>Bacilli</taxon>
        <taxon>Lactobacillales</taxon>
        <taxon>Lactobacillaceae</taxon>
        <taxon>Bombilactobacillus</taxon>
    </lineage>
</organism>
<proteinExistence type="inferred from homology"/>
<dbReference type="CDD" id="cd08504">
    <property type="entry name" value="PBP2_OppA"/>
    <property type="match status" value="1"/>
</dbReference>
<dbReference type="SUPFAM" id="SSF53850">
    <property type="entry name" value="Periplasmic binding protein-like II"/>
    <property type="match status" value="1"/>
</dbReference>
<dbReference type="PANTHER" id="PTHR30290">
    <property type="entry name" value="PERIPLASMIC BINDING COMPONENT OF ABC TRANSPORTER"/>
    <property type="match status" value="1"/>
</dbReference>
<dbReference type="PIRSF" id="PIRSF002741">
    <property type="entry name" value="MppA"/>
    <property type="match status" value="1"/>
</dbReference>
<reference evidence="8 9" key="1">
    <citation type="submission" date="2014-12" db="EMBL/GenBank/DDBJ databases">
        <title>Comparative genomics of the lactic acid bacteria isolated from the honey bee gut.</title>
        <authorList>
            <person name="Ellegaard K.M."/>
            <person name="Tamarit D."/>
            <person name="Javelind E."/>
            <person name="Olofsson T."/>
            <person name="Andersson S.G."/>
            <person name="Vasquez A."/>
        </authorList>
    </citation>
    <scope>NUCLEOTIDE SEQUENCE [LARGE SCALE GENOMIC DNA]</scope>
    <source>
        <strain evidence="8 9">Hon2</strain>
    </source>
</reference>
<keyword evidence="5" id="KW-0571">Peptide transport</keyword>
<sequence length="535" mass="59664">MKKALLVGLAALSTLGLLGCNKSNDANSKKEISIASSAELSTADVSLAMDNESAEVAEQVNEGLYDFDKTGQLKPALAAGMPKKSNNGSTYTINLKHNGKWSNGKPVTAADFVYGWQRTVNPKTKSQQAYYLDGVKNYKAVNSGKMSPKALGIKALGKYKLQINLDHPIPYFPSILAMSASFPLYRPYVEAQGKKYGTDSKHTLYNGPFVLTGWDGTNDTWAYEKNKNYRDQKHVYFNKIKVSVVKTQDTGVYQYQSKELSLIPISGPEVKNQKGNKDLYVRKVPGTFYLEYNTQKKLFSNENIRKALSLAINFNQLTNKVLQDKSTPATGFVPTGFKNNNSQKDFAKQAGQLNNFDPQQAKILWKKGLAELGMSSAQFTILSSNDDKNKKVDEYLQSQLENNLPDLKVSIKAVPFNNRLSAAKSGNFDAVLGGWTPTYSDPTDFLNLLMSDNSNNDGKWKDAQYDQLMKTANIDNAGNPDKRWETLQEANKYVSQKAPLTPLYFLSEVYLINPHLKGIVMGPMGFPYYKNAYWK</sequence>
<comment type="caution">
    <text evidence="8">The sequence shown here is derived from an EMBL/GenBank/DDBJ whole genome shotgun (WGS) entry which is preliminary data.</text>
</comment>
<dbReference type="FunFam" id="3.10.105.10:FF:000001">
    <property type="entry name" value="Oligopeptide ABC transporter, oligopeptide-binding protein"/>
    <property type="match status" value="1"/>
</dbReference>
<feature type="signal peptide" evidence="6">
    <location>
        <begin position="1"/>
        <end position="19"/>
    </location>
</feature>
<keyword evidence="5" id="KW-0653">Protein transport</keyword>
<dbReference type="PATRIC" id="fig|1218508.4.peg.799"/>
<evidence type="ECO:0000256" key="4">
    <source>
        <dbReference type="ARBA" id="ARBA00022729"/>
    </source>
</evidence>
<gene>
    <name evidence="8" type="ORF">JG29_07810</name>
</gene>
<keyword evidence="4 6" id="KW-0732">Signal</keyword>
<dbReference type="PANTHER" id="PTHR30290:SF10">
    <property type="entry name" value="PERIPLASMIC OLIGOPEPTIDE-BINDING PROTEIN-RELATED"/>
    <property type="match status" value="1"/>
</dbReference>
<evidence type="ECO:0000256" key="1">
    <source>
        <dbReference type="ARBA" id="ARBA00004196"/>
    </source>
</evidence>
<dbReference type="InterPro" id="IPR030678">
    <property type="entry name" value="Peptide/Ni-bd"/>
</dbReference>
<dbReference type="FunFam" id="3.90.76.10:FF:000001">
    <property type="entry name" value="Oligopeptide ABC transporter substrate-binding protein"/>
    <property type="match status" value="1"/>
</dbReference>
<feature type="chain" id="PRO_5038979273" evidence="6">
    <location>
        <begin position="20"/>
        <end position="535"/>
    </location>
</feature>
<evidence type="ECO:0000313" key="9">
    <source>
        <dbReference type="Proteomes" id="UP000033695"/>
    </source>
</evidence>
<accession>A0A0F4KRE7</accession>
<dbReference type="Pfam" id="PF00496">
    <property type="entry name" value="SBP_bac_5"/>
    <property type="match status" value="1"/>
</dbReference>
<evidence type="ECO:0000313" key="8">
    <source>
        <dbReference type="EMBL" id="KJY48960.1"/>
    </source>
</evidence>
<dbReference type="STRING" id="1218508.JG29_07810"/>
<dbReference type="GO" id="GO:0015833">
    <property type="term" value="P:peptide transport"/>
    <property type="evidence" value="ECO:0007669"/>
    <property type="project" value="UniProtKB-KW"/>
</dbReference>
<dbReference type="InterPro" id="IPR000914">
    <property type="entry name" value="SBP_5_dom"/>
</dbReference>
<dbReference type="Proteomes" id="UP000033695">
    <property type="component" value="Unassembled WGS sequence"/>
</dbReference>
<dbReference type="RefSeq" id="WP_045922626.1">
    <property type="nucleotide sequence ID" value="NZ_JBHTHW010000003.1"/>
</dbReference>
<dbReference type="GO" id="GO:1904680">
    <property type="term" value="F:peptide transmembrane transporter activity"/>
    <property type="evidence" value="ECO:0007669"/>
    <property type="project" value="TreeGrafter"/>
</dbReference>
<evidence type="ECO:0000259" key="7">
    <source>
        <dbReference type="Pfam" id="PF00496"/>
    </source>
</evidence>
<comment type="subcellular location">
    <subcellularLocation>
        <location evidence="1">Cell envelope</location>
    </subcellularLocation>
</comment>
<dbReference type="InterPro" id="IPR039424">
    <property type="entry name" value="SBP_5"/>
</dbReference>
<evidence type="ECO:0000256" key="6">
    <source>
        <dbReference type="SAM" id="SignalP"/>
    </source>
</evidence>